<sequence>MAKKKRSEIFAEKSRERKTSPYQKHDRNKRKNIRKKKNKRNGIIRLLVIGILIISPFFLYEKFYNTPQRSIDKAVLSIKEQDIKAQEKYFDKVSKINKVLSESYSSELPEQKEFLKANYANLKVSVKDIKKVSDGLEVEVDVKNVCYIDVFDTLNPKDKNLHKSFVRELSNENQTIEENTAKLILDKKLSYYKIYESRDFINAILGGALKYADKNK</sequence>
<feature type="transmembrane region" description="Helical" evidence="2">
    <location>
        <begin position="42"/>
        <end position="60"/>
    </location>
</feature>
<dbReference type="Proteomes" id="UP000441925">
    <property type="component" value="Unassembled WGS sequence"/>
</dbReference>
<dbReference type="AlphaFoldDB" id="A0A6N7VDE4"/>
<keyword evidence="2" id="KW-0472">Membrane</keyword>
<comment type="caution">
    <text evidence="3">The sequence shown here is derived from an EMBL/GenBank/DDBJ whole genome shotgun (WGS) entry which is preliminary data.</text>
</comment>
<name>A0A6N7VDE4_9FIRM</name>
<accession>A0A6N7VDE4</accession>
<keyword evidence="2" id="KW-1133">Transmembrane helix</keyword>
<reference evidence="3 4" key="1">
    <citation type="submission" date="2019-08" db="EMBL/GenBank/DDBJ databases">
        <title>In-depth cultivation of the pig gut microbiome towards novel bacterial diversity and tailored functional studies.</title>
        <authorList>
            <person name="Wylensek D."/>
            <person name="Hitch T.C.A."/>
            <person name="Clavel T."/>
        </authorList>
    </citation>
    <scope>NUCLEOTIDE SEQUENCE [LARGE SCALE GENOMIC DNA]</scope>
    <source>
        <strain evidence="3 4">WCA-380-WT-2B</strain>
    </source>
</reference>
<evidence type="ECO:0000256" key="2">
    <source>
        <dbReference type="SAM" id="Phobius"/>
    </source>
</evidence>
<organism evidence="3 4">
    <name type="scientific">Anaerococcus porci</name>
    <dbReference type="NCBI Taxonomy" id="2652269"/>
    <lineage>
        <taxon>Bacteria</taxon>
        <taxon>Bacillati</taxon>
        <taxon>Bacillota</taxon>
        <taxon>Tissierellia</taxon>
        <taxon>Tissierellales</taxon>
        <taxon>Peptoniphilaceae</taxon>
        <taxon>Anaerococcus</taxon>
    </lineage>
</organism>
<evidence type="ECO:0000313" key="4">
    <source>
        <dbReference type="Proteomes" id="UP000441925"/>
    </source>
</evidence>
<feature type="compositionally biased region" description="Basic residues" evidence="1">
    <location>
        <begin position="26"/>
        <end position="36"/>
    </location>
</feature>
<feature type="compositionally biased region" description="Basic and acidic residues" evidence="1">
    <location>
        <begin position="7"/>
        <end position="25"/>
    </location>
</feature>
<dbReference type="RefSeq" id="WP_154539589.1">
    <property type="nucleotide sequence ID" value="NZ_JAXDSU010000009.1"/>
</dbReference>
<keyword evidence="2" id="KW-0812">Transmembrane</keyword>
<dbReference type="EMBL" id="VULQ01000003">
    <property type="protein sequence ID" value="MSS77445.1"/>
    <property type="molecule type" value="Genomic_DNA"/>
</dbReference>
<protein>
    <submittedName>
        <fullName evidence="3">Uncharacterized protein</fullName>
    </submittedName>
</protein>
<keyword evidence="4" id="KW-1185">Reference proteome</keyword>
<evidence type="ECO:0000256" key="1">
    <source>
        <dbReference type="SAM" id="MobiDB-lite"/>
    </source>
</evidence>
<evidence type="ECO:0000313" key="3">
    <source>
        <dbReference type="EMBL" id="MSS77445.1"/>
    </source>
</evidence>
<feature type="region of interest" description="Disordered" evidence="1">
    <location>
        <begin position="1"/>
        <end position="36"/>
    </location>
</feature>
<gene>
    <name evidence="3" type="ORF">FYJ26_03335</name>
</gene>
<proteinExistence type="predicted"/>